<dbReference type="Proteomes" id="UP000009168">
    <property type="component" value="Unassembled WGS sequence"/>
</dbReference>
<dbReference type="RefSeq" id="XP_001030442.3">
    <property type="nucleotide sequence ID" value="XM_001030442.3"/>
</dbReference>
<accession>Q22BX9</accession>
<evidence type="ECO:0000313" key="3">
    <source>
        <dbReference type="Proteomes" id="UP000009168"/>
    </source>
</evidence>
<dbReference type="eggNOG" id="ENOG502SVD4">
    <property type="taxonomic scope" value="Eukaryota"/>
</dbReference>
<keyword evidence="3" id="KW-1185">Reference proteome</keyword>
<proteinExistence type="predicted"/>
<evidence type="ECO:0000313" key="2">
    <source>
        <dbReference type="EMBL" id="EAR82779.3"/>
    </source>
</evidence>
<reference evidence="3" key="1">
    <citation type="journal article" date="2006" name="PLoS Biol.">
        <title>Macronuclear genome sequence of the ciliate Tetrahymena thermophila, a model eukaryote.</title>
        <authorList>
            <person name="Eisen J.A."/>
            <person name="Coyne R.S."/>
            <person name="Wu M."/>
            <person name="Wu D."/>
            <person name="Thiagarajan M."/>
            <person name="Wortman J.R."/>
            <person name="Badger J.H."/>
            <person name="Ren Q."/>
            <person name="Amedeo P."/>
            <person name="Jones K.M."/>
            <person name="Tallon L.J."/>
            <person name="Delcher A.L."/>
            <person name="Salzberg S.L."/>
            <person name="Silva J.C."/>
            <person name="Haas B.J."/>
            <person name="Majoros W.H."/>
            <person name="Farzad M."/>
            <person name="Carlton J.M."/>
            <person name="Smith R.K. Jr."/>
            <person name="Garg J."/>
            <person name="Pearlman R.E."/>
            <person name="Karrer K.M."/>
            <person name="Sun L."/>
            <person name="Manning G."/>
            <person name="Elde N.C."/>
            <person name="Turkewitz A.P."/>
            <person name="Asai D.J."/>
            <person name="Wilkes D.E."/>
            <person name="Wang Y."/>
            <person name="Cai H."/>
            <person name="Collins K."/>
            <person name="Stewart B.A."/>
            <person name="Lee S.R."/>
            <person name="Wilamowska K."/>
            <person name="Weinberg Z."/>
            <person name="Ruzzo W.L."/>
            <person name="Wloga D."/>
            <person name="Gaertig J."/>
            <person name="Frankel J."/>
            <person name="Tsao C.-C."/>
            <person name="Gorovsky M.A."/>
            <person name="Keeling P.J."/>
            <person name="Waller R.F."/>
            <person name="Patron N.J."/>
            <person name="Cherry J.M."/>
            <person name="Stover N.A."/>
            <person name="Krieger C.J."/>
            <person name="del Toro C."/>
            <person name="Ryder H.F."/>
            <person name="Williamson S.C."/>
            <person name="Barbeau R.A."/>
            <person name="Hamilton E.P."/>
            <person name="Orias E."/>
        </authorList>
    </citation>
    <scope>NUCLEOTIDE SEQUENCE [LARGE SCALE GENOMIC DNA]</scope>
    <source>
        <strain evidence="3">SB210</strain>
    </source>
</reference>
<feature type="compositionally biased region" description="Polar residues" evidence="1">
    <location>
        <begin position="20"/>
        <end position="36"/>
    </location>
</feature>
<name>Q22BX9_TETTS</name>
<organism evidence="2 3">
    <name type="scientific">Tetrahymena thermophila (strain SB210)</name>
    <dbReference type="NCBI Taxonomy" id="312017"/>
    <lineage>
        <taxon>Eukaryota</taxon>
        <taxon>Sar</taxon>
        <taxon>Alveolata</taxon>
        <taxon>Ciliophora</taxon>
        <taxon>Intramacronucleata</taxon>
        <taxon>Oligohymenophorea</taxon>
        <taxon>Hymenostomatida</taxon>
        <taxon>Tetrahymenina</taxon>
        <taxon>Tetrahymenidae</taxon>
        <taxon>Tetrahymena</taxon>
    </lineage>
</organism>
<dbReference type="KEGG" id="tet:TTHERM_01082890"/>
<feature type="region of interest" description="Disordered" evidence="1">
    <location>
        <begin position="10"/>
        <end position="41"/>
    </location>
</feature>
<feature type="region of interest" description="Disordered" evidence="1">
    <location>
        <begin position="628"/>
        <end position="667"/>
    </location>
</feature>
<dbReference type="InParanoid" id="Q22BX9"/>
<evidence type="ECO:0008006" key="4">
    <source>
        <dbReference type="Google" id="ProtNLM"/>
    </source>
</evidence>
<feature type="compositionally biased region" description="Basic and acidic residues" evidence="1">
    <location>
        <begin position="630"/>
        <end position="651"/>
    </location>
</feature>
<evidence type="ECO:0000256" key="1">
    <source>
        <dbReference type="SAM" id="MobiDB-lite"/>
    </source>
</evidence>
<dbReference type="OrthoDB" id="294334at2759"/>
<dbReference type="AlphaFoldDB" id="Q22BX9"/>
<dbReference type="EMBL" id="GG662563">
    <property type="protein sequence ID" value="EAR82779.3"/>
    <property type="molecule type" value="Genomic_DNA"/>
</dbReference>
<protein>
    <recommendedName>
        <fullName evidence="4">PH domain protein</fullName>
    </recommendedName>
</protein>
<gene>
    <name evidence="2" type="ORF">TTHERM_01082890</name>
</gene>
<dbReference type="HOGENOM" id="CLU_280400_0_0_1"/>
<dbReference type="GeneID" id="7843340"/>
<sequence>MNIQSNAFHYEQTVRKKQTKQQNLNDNSTPSVQSEQSFDENPEEEILNNVPVVRDLLIGCKPDSNNIITDKELHYLLQKLGISQQKSESDLLYQRIPKNSLGLVDFLNFGLFVCQDIKQLNLKLLPLCEITFRLGLEIFRVLTEENTSFTLKHLMKYSKKHKDLDIDFKPYEVSENKDGMKQIHTYQENTIENELNEYLLQNKPKSKGWLYRLSKKKVGKWSNLFFFINPTTNTLFSVKPTDLKRSINLEHIELYKCSFIEILETGQQNSTRDSKVKKKLETKQTLKTQENIINDNSEQEKKTFFVVDTKEKKTYLIRSEESMEVISVITILNNKKNNLDVLKQNDIYKYIENVDLEYTGIIDVAICKRNCINVFHSNLKNYTFKRQYLSIRQGKFMIYNVKTKDTLDLQQYNLIVDQNLPYAQSNPYSFALEKIQDHETISQQAEKTQKLGQLAKIEEKHGNYTIENQIDKEEGSIVAFNTQQAEINIEYEKKIGTTQTNNIQNNNNNKQVSADTQNKKSEGFFSKIFKRITEKKPDRLVLASDSEYKRKQWIFTINFYKSIILKIQNGEKIRFQTEENVNKHSILSQQAALYKYQQTKQKNNFDDFGLGKGLNDIDDQDDYYNVFNHQNDRKEEEKEIDLGQKKEEPKQPLKTQQKPTEDIQDKKKNVNIINTEGSQKINNNILINNKKTFNIQPNTTKNSQPQPYTITEPNEKVTNRLDSEEALLTLTFPNFLAENLHLLKQAQIMKKENFTINSKEIRTFTEKEICEKFIRHFFSFNHKHFEIKMKQHGLEKFNDLSFDQEEERQIQEGNQYREENARNENKDLADSSLKFMPNNVNTKNEMDYQKHGMSELSSMKSDRNISKAYDINLGNQNTLTNNNTNQIKVVQNNNYLQVHQQQSKQNLQNKSEKKSIQEVSLMEYCLTEQDEEPTAKIVFNKNHKYIVNKNQTALQTIFLSCLL</sequence>